<organism evidence="6 7">
    <name type="scientific">Isoalcanivorax pacificus W11-5</name>
    <dbReference type="NCBI Taxonomy" id="391936"/>
    <lineage>
        <taxon>Bacteria</taxon>
        <taxon>Pseudomonadati</taxon>
        <taxon>Pseudomonadota</taxon>
        <taxon>Gammaproteobacteria</taxon>
        <taxon>Oceanospirillales</taxon>
        <taxon>Alcanivoracaceae</taxon>
        <taxon>Isoalcanivorax</taxon>
    </lineage>
</organism>
<dbReference type="EMBL" id="CP004387">
    <property type="protein sequence ID" value="AJD48314.1"/>
    <property type="molecule type" value="Genomic_DNA"/>
</dbReference>
<dbReference type="HOGENOM" id="CLU_055690_5_0_6"/>
<evidence type="ECO:0000256" key="3">
    <source>
        <dbReference type="ARBA" id="ARBA00023004"/>
    </source>
</evidence>
<dbReference type="KEGG" id="apac:S7S_09510"/>
<evidence type="ECO:0000313" key="6">
    <source>
        <dbReference type="EMBL" id="AJD48314.1"/>
    </source>
</evidence>
<keyword evidence="2" id="KW-0479">Metal-binding</keyword>
<evidence type="ECO:0000313" key="7">
    <source>
        <dbReference type="Proteomes" id="UP000006764"/>
    </source>
</evidence>
<dbReference type="AlphaFoldDB" id="A0A0B4XJ39"/>
<evidence type="ECO:0000256" key="1">
    <source>
        <dbReference type="ARBA" id="ARBA00022714"/>
    </source>
</evidence>
<dbReference type="CDD" id="cd03467">
    <property type="entry name" value="Rieske"/>
    <property type="match status" value="1"/>
</dbReference>
<evidence type="ECO:0000256" key="2">
    <source>
        <dbReference type="ARBA" id="ARBA00022723"/>
    </source>
</evidence>
<dbReference type="InterPro" id="IPR017941">
    <property type="entry name" value="Rieske_2Fe-2S"/>
</dbReference>
<dbReference type="SUPFAM" id="SSF50022">
    <property type="entry name" value="ISP domain"/>
    <property type="match status" value="1"/>
</dbReference>
<dbReference type="InterPro" id="IPR036922">
    <property type="entry name" value="Rieske_2Fe-2S_sf"/>
</dbReference>
<dbReference type="GO" id="GO:0051537">
    <property type="term" value="F:2 iron, 2 sulfur cluster binding"/>
    <property type="evidence" value="ECO:0007669"/>
    <property type="project" value="UniProtKB-KW"/>
</dbReference>
<keyword evidence="1" id="KW-0001">2Fe-2S</keyword>
<feature type="domain" description="Rieske" evidence="5">
    <location>
        <begin position="9"/>
        <end position="99"/>
    </location>
</feature>
<dbReference type="Gene3D" id="2.102.10.10">
    <property type="entry name" value="Rieske [2Fe-2S] iron-sulphur domain"/>
    <property type="match status" value="1"/>
</dbReference>
<dbReference type="Proteomes" id="UP000006764">
    <property type="component" value="Chromosome"/>
</dbReference>
<name>A0A0B4XJ39_9GAMM</name>
<sequence length="101" mass="11176">MTRGAFLFQRLLRLDQLHDGLKARFRLGRHELLLVCVGTEVFILDARCPHAGADLGRGSLSGYQLRCPGHGQTFDVRAGGRAGQPARYPVVYDGQWLGVEL</sequence>
<keyword evidence="3" id="KW-0408">Iron</keyword>
<evidence type="ECO:0000256" key="4">
    <source>
        <dbReference type="ARBA" id="ARBA00023014"/>
    </source>
</evidence>
<reference evidence="6 7" key="1">
    <citation type="journal article" date="2012" name="J. Bacteriol.">
        <title>Genome sequence of an alkane-degrading bacterium, Alcanivorax pacificus type strain W11-5, isolated from deep sea sediment.</title>
        <authorList>
            <person name="Lai Q."/>
            <person name="Shao Z."/>
        </authorList>
    </citation>
    <scope>NUCLEOTIDE SEQUENCE [LARGE SCALE GENOMIC DNA]</scope>
    <source>
        <strain evidence="6 7">W11-5</strain>
    </source>
</reference>
<keyword evidence="4" id="KW-0411">Iron-sulfur</keyword>
<accession>A0A0B4XJ39</accession>
<protein>
    <recommendedName>
        <fullName evidence="5">Rieske domain-containing protein</fullName>
    </recommendedName>
</protein>
<proteinExistence type="predicted"/>
<dbReference type="PROSITE" id="PS51296">
    <property type="entry name" value="RIESKE"/>
    <property type="match status" value="1"/>
</dbReference>
<gene>
    <name evidence="6" type="ORF">S7S_09510</name>
</gene>
<keyword evidence="7" id="KW-1185">Reference proteome</keyword>
<dbReference type="GO" id="GO:0046872">
    <property type="term" value="F:metal ion binding"/>
    <property type="evidence" value="ECO:0007669"/>
    <property type="project" value="UniProtKB-KW"/>
</dbReference>
<dbReference type="Pfam" id="PF00355">
    <property type="entry name" value="Rieske"/>
    <property type="match status" value="1"/>
</dbReference>
<evidence type="ECO:0000259" key="5">
    <source>
        <dbReference type="PROSITE" id="PS51296"/>
    </source>
</evidence>
<dbReference type="STRING" id="391936.S7S_09510"/>